<accession>A0A9W9J6B4</accession>
<evidence type="ECO:0000313" key="1">
    <source>
        <dbReference type="EMBL" id="KAJ5190863.1"/>
    </source>
</evidence>
<dbReference type="GeneID" id="83184205"/>
<reference evidence="1" key="1">
    <citation type="submission" date="2022-12" db="EMBL/GenBank/DDBJ databases">
        <authorList>
            <person name="Petersen C."/>
        </authorList>
    </citation>
    <scope>NUCLEOTIDE SEQUENCE</scope>
    <source>
        <strain evidence="1">IBT 15544</strain>
    </source>
</reference>
<dbReference type="Proteomes" id="UP001150904">
    <property type="component" value="Unassembled WGS sequence"/>
</dbReference>
<sequence>MTDASIIEGVVDAADASARLQLPVGEALLAAGVVAPLGNLADPGFGVNHSRQQGVFRRLVAVGEHVCAVQYRKVRFKWFSSHDLDKVSLEKNNRWKVCWIVRGQEIGANDRVEADLQEEFELEDGNYERQVFGTEQFLI</sequence>
<keyword evidence="2" id="KW-1185">Reference proteome</keyword>
<protein>
    <submittedName>
        <fullName evidence="1">Uncharacterized protein</fullName>
    </submittedName>
</protein>
<dbReference type="AlphaFoldDB" id="A0A9W9J6B4"/>
<evidence type="ECO:0000313" key="2">
    <source>
        <dbReference type="Proteomes" id="UP001150904"/>
    </source>
</evidence>
<proteinExistence type="predicted"/>
<dbReference type="OrthoDB" id="5410365at2759"/>
<gene>
    <name evidence="1" type="ORF">N7498_009848</name>
</gene>
<dbReference type="RefSeq" id="XP_058303803.1">
    <property type="nucleotide sequence ID" value="XM_058456904.1"/>
</dbReference>
<organism evidence="1 2">
    <name type="scientific">Penicillium cinerascens</name>
    <dbReference type="NCBI Taxonomy" id="70096"/>
    <lineage>
        <taxon>Eukaryota</taxon>
        <taxon>Fungi</taxon>
        <taxon>Dikarya</taxon>
        <taxon>Ascomycota</taxon>
        <taxon>Pezizomycotina</taxon>
        <taxon>Eurotiomycetes</taxon>
        <taxon>Eurotiomycetidae</taxon>
        <taxon>Eurotiales</taxon>
        <taxon>Aspergillaceae</taxon>
        <taxon>Penicillium</taxon>
    </lineage>
</organism>
<name>A0A9W9J6B4_9EURO</name>
<dbReference type="EMBL" id="JAPQKR010000016">
    <property type="protein sequence ID" value="KAJ5190863.1"/>
    <property type="molecule type" value="Genomic_DNA"/>
</dbReference>
<reference evidence="1" key="2">
    <citation type="journal article" date="2023" name="IMA Fungus">
        <title>Comparative genomic study of the Penicillium genus elucidates a diverse pangenome and 15 lateral gene transfer events.</title>
        <authorList>
            <person name="Petersen C."/>
            <person name="Sorensen T."/>
            <person name="Nielsen M.R."/>
            <person name="Sondergaard T.E."/>
            <person name="Sorensen J.L."/>
            <person name="Fitzpatrick D.A."/>
            <person name="Frisvad J.C."/>
            <person name="Nielsen K.L."/>
        </authorList>
    </citation>
    <scope>NUCLEOTIDE SEQUENCE</scope>
    <source>
        <strain evidence="1">IBT 15544</strain>
    </source>
</reference>
<comment type="caution">
    <text evidence="1">The sequence shown here is derived from an EMBL/GenBank/DDBJ whole genome shotgun (WGS) entry which is preliminary data.</text>
</comment>